<organism evidence="1 2">
    <name type="scientific">Armillaria ostoyae</name>
    <name type="common">Armillaria root rot fungus</name>
    <dbReference type="NCBI Taxonomy" id="47428"/>
    <lineage>
        <taxon>Eukaryota</taxon>
        <taxon>Fungi</taxon>
        <taxon>Dikarya</taxon>
        <taxon>Basidiomycota</taxon>
        <taxon>Agaricomycotina</taxon>
        <taxon>Agaricomycetes</taxon>
        <taxon>Agaricomycetidae</taxon>
        <taxon>Agaricales</taxon>
        <taxon>Marasmiineae</taxon>
        <taxon>Physalacriaceae</taxon>
        <taxon>Armillaria</taxon>
    </lineage>
</organism>
<evidence type="ECO:0000313" key="2">
    <source>
        <dbReference type="Proteomes" id="UP000219338"/>
    </source>
</evidence>
<dbReference type="Proteomes" id="UP000219338">
    <property type="component" value="Unassembled WGS sequence"/>
</dbReference>
<reference evidence="2" key="1">
    <citation type="journal article" date="2017" name="Nat. Ecol. Evol.">
        <title>Genome expansion and lineage-specific genetic innovations in the forest pathogenic fungi Armillaria.</title>
        <authorList>
            <person name="Sipos G."/>
            <person name="Prasanna A.N."/>
            <person name="Walter M.C."/>
            <person name="O'Connor E."/>
            <person name="Balint B."/>
            <person name="Krizsan K."/>
            <person name="Kiss B."/>
            <person name="Hess J."/>
            <person name="Varga T."/>
            <person name="Slot J."/>
            <person name="Riley R."/>
            <person name="Boka B."/>
            <person name="Rigling D."/>
            <person name="Barry K."/>
            <person name="Lee J."/>
            <person name="Mihaltcheva S."/>
            <person name="LaButti K."/>
            <person name="Lipzen A."/>
            <person name="Waldron R."/>
            <person name="Moloney N.M."/>
            <person name="Sperisen C."/>
            <person name="Kredics L."/>
            <person name="Vagvoelgyi C."/>
            <person name="Patrignani A."/>
            <person name="Fitzpatrick D."/>
            <person name="Nagy I."/>
            <person name="Doyle S."/>
            <person name="Anderson J.B."/>
            <person name="Grigoriev I.V."/>
            <person name="Gueldener U."/>
            <person name="Muensterkoetter M."/>
            <person name="Nagy L.G."/>
        </authorList>
    </citation>
    <scope>NUCLEOTIDE SEQUENCE [LARGE SCALE GENOMIC DNA]</scope>
    <source>
        <strain evidence="2">C18/9</strain>
    </source>
</reference>
<dbReference type="AlphaFoldDB" id="A0A284SB11"/>
<name>A0A284SB11_ARMOS</name>
<keyword evidence="2" id="KW-1185">Reference proteome</keyword>
<protein>
    <submittedName>
        <fullName evidence="1">Uncharacterized protein</fullName>
    </submittedName>
</protein>
<proteinExistence type="predicted"/>
<evidence type="ECO:0000313" key="1">
    <source>
        <dbReference type="EMBL" id="SJL18182.1"/>
    </source>
</evidence>
<sequence>MSRHSLQELSCLLTVAVENRPARITTKSCYP</sequence>
<accession>A0A284SB11</accession>
<gene>
    <name evidence="1" type="ORF">ARMOST_21760</name>
</gene>
<dbReference type="EMBL" id="FUEG01000054">
    <property type="protein sequence ID" value="SJL18182.1"/>
    <property type="molecule type" value="Genomic_DNA"/>
</dbReference>